<protein>
    <submittedName>
        <fullName evidence="2">Uncharacterized protein</fullName>
    </submittedName>
</protein>
<dbReference type="Proteomes" id="UP000226592">
    <property type="component" value="Unassembled WGS sequence"/>
</dbReference>
<accession>A0A2D6M0G9</accession>
<keyword evidence="1" id="KW-1133">Transmembrane helix</keyword>
<evidence type="ECO:0000313" key="3">
    <source>
        <dbReference type="Proteomes" id="UP000226592"/>
    </source>
</evidence>
<comment type="caution">
    <text evidence="2">The sequence shown here is derived from an EMBL/GenBank/DDBJ whole genome shotgun (WGS) entry which is preliminary data.</text>
</comment>
<reference evidence="3" key="1">
    <citation type="submission" date="2017-09" db="EMBL/GenBank/DDBJ databases">
        <title>The Reconstruction of 2,631 Draft Metagenome-Assembled Genomes from the Global Oceans.</title>
        <authorList>
            <person name="Tully B.J."/>
            <person name="Graham E.D."/>
            <person name="Heidelberg J.F."/>
        </authorList>
    </citation>
    <scope>NUCLEOTIDE SEQUENCE [LARGE SCALE GENOMIC DNA]</scope>
</reference>
<organism evidence="2 3">
    <name type="scientific">Candidatus Iainarchaeum sp</name>
    <dbReference type="NCBI Taxonomy" id="3101447"/>
    <lineage>
        <taxon>Archaea</taxon>
        <taxon>Candidatus Iainarchaeota</taxon>
        <taxon>Candidatus Iainarchaeia</taxon>
        <taxon>Candidatus Iainarchaeales</taxon>
        <taxon>Candidatus Iainarchaeaceae</taxon>
        <taxon>Candidatus Iainarchaeum</taxon>
    </lineage>
</organism>
<feature type="transmembrane region" description="Helical" evidence="1">
    <location>
        <begin position="12"/>
        <end position="34"/>
    </location>
</feature>
<evidence type="ECO:0000256" key="1">
    <source>
        <dbReference type="SAM" id="Phobius"/>
    </source>
</evidence>
<gene>
    <name evidence="2" type="ORF">CL943_01055</name>
</gene>
<feature type="transmembrane region" description="Helical" evidence="1">
    <location>
        <begin position="40"/>
        <end position="58"/>
    </location>
</feature>
<name>A0A2D6M0G9_9ARCH</name>
<keyword evidence="1" id="KW-0812">Transmembrane</keyword>
<evidence type="ECO:0000313" key="2">
    <source>
        <dbReference type="EMBL" id="MAG21879.1"/>
    </source>
</evidence>
<proteinExistence type="predicted"/>
<sequence length="61" mass="6516">MGNGEPSLKKAFFGGTTFVLFSFIALGILTALGINEFENLFTEAGLLAFAGMIYAVYIDTT</sequence>
<keyword evidence="1" id="KW-0472">Membrane</keyword>
<dbReference type="AlphaFoldDB" id="A0A2D6M0G9"/>
<dbReference type="EMBL" id="NZBU01000004">
    <property type="protein sequence ID" value="MAG21879.1"/>
    <property type="molecule type" value="Genomic_DNA"/>
</dbReference>